<sequence length="229" mass="26766">MAERRMFNKQITRSDAFLDMPRSTRLLYYDLNLDADDDGFVDKYKSIMRLTGASEDDLKLLIAKSFIIPFETGVIVIKHWRMNNLIRSDRYKPTVYQEEKSQLQLKDNCSYTKKTTNGIPSDNHMTPQYSIGKNSIVKESIEDKGEQVATSSVKRFVKPTLEEVTAYCEERKNGISAQQFMDFYESKGWKVGNQPMKDWKASVRTWEQRHKDENKSTKVADASKYRREE</sequence>
<protein>
    <submittedName>
        <fullName evidence="2">Replisome organizer</fullName>
    </submittedName>
</protein>
<dbReference type="EMBL" id="BK015012">
    <property type="protein sequence ID" value="DAD87017.1"/>
    <property type="molecule type" value="Genomic_DNA"/>
</dbReference>
<evidence type="ECO:0000256" key="1">
    <source>
        <dbReference type="SAM" id="MobiDB-lite"/>
    </source>
</evidence>
<accession>A0A8S5MXG7</accession>
<name>A0A8S5MXG7_9CAUD</name>
<organism evidence="2">
    <name type="scientific">Myoviridae sp. ctRRy11</name>
    <dbReference type="NCBI Taxonomy" id="2826651"/>
    <lineage>
        <taxon>Viruses</taxon>
        <taxon>Duplodnaviria</taxon>
        <taxon>Heunggongvirae</taxon>
        <taxon>Uroviricota</taxon>
        <taxon>Caudoviricetes</taxon>
    </lineage>
</organism>
<reference evidence="2" key="1">
    <citation type="journal article" date="2021" name="Proc. Natl. Acad. Sci. U.S.A.">
        <title>A Catalog of Tens of Thousands of Viruses from Human Metagenomes Reveals Hidden Associations with Chronic Diseases.</title>
        <authorList>
            <person name="Tisza M.J."/>
            <person name="Buck C.B."/>
        </authorList>
    </citation>
    <scope>NUCLEOTIDE SEQUENCE</scope>
    <source>
        <strain evidence="2">CtRRy11</strain>
    </source>
</reference>
<evidence type="ECO:0000313" key="2">
    <source>
        <dbReference type="EMBL" id="DAD87017.1"/>
    </source>
</evidence>
<feature type="region of interest" description="Disordered" evidence="1">
    <location>
        <begin position="206"/>
        <end position="229"/>
    </location>
</feature>
<proteinExistence type="predicted"/>